<dbReference type="PROSITE" id="PS50330">
    <property type="entry name" value="UIM"/>
    <property type="match status" value="1"/>
</dbReference>
<feature type="region of interest" description="Disordered" evidence="1">
    <location>
        <begin position="510"/>
        <end position="580"/>
    </location>
</feature>
<dbReference type="Proteomes" id="UP000729402">
    <property type="component" value="Unassembled WGS sequence"/>
</dbReference>
<reference evidence="2" key="2">
    <citation type="submission" date="2021-02" db="EMBL/GenBank/DDBJ databases">
        <authorList>
            <person name="Kimball J.A."/>
            <person name="Haas M.W."/>
            <person name="Macchietto M."/>
            <person name="Kono T."/>
            <person name="Duquette J."/>
            <person name="Shao M."/>
        </authorList>
    </citation>
    <scope>NUCLEOTIDE SEQUENCE</scope>
    <source>
        <tissue evidence="2">Fresh leaf tissue</tissue>
    </source>
</reference>
<feature type="compositionally biased region" description="Low complexity" evidence="1">
    <location>
        <begin position="226"/>
        <end position="237"/>
    </location>
</feature>
<feature type="compositionally biased region" description="Low complexity" evidence="1">
    <location>
        <begin position="189"/>
        <end position="205"/>
    </location>
</feature>
<organism evidence="2 3">
    <name type="scientific">Zizania palustris</name>
    <name type="common">Northern wild rice</name>
    <dbReference type="NCBI Taxonomy" id="103762"/>
    <lineage>
        <taxon>Eukaryota</taxon>
        <taxon>Viridiplantae</taxon>
        <taxon>Streptophyta</taxon>
        <taxon>Embryophyta</taxon>
        <taxon>Tracheophyta</taxon>
        <taxon>Spermatophyta</taxon>
        <taxon>Magnoliopsida</taxon>
        <taxon>Liliopsida</taxon>
        <taxon>Poales</taxon>
        <taxon>Poaceae</taxon>
        <taxon>BOP clade</taxon>
        <taxon>Oryzoideae</taxon>
        <taxon>Oryzeae</taxon>
        <taxon>Zizaniinae</taxon>
        <taxon>Zizania</taxon>
    </lineage>
</organism>
<name>A0A8J5VHT5_ZIZPA</name>
<dbReference type="AlphaFoldDB" id="A0A8J5VHT5"/>
<proteinExistence type="predicted"/>
<evidence type="ECO:0000313" key="2">
    <source>
        <dbReference type="EMBL" id="KAG8060676.1"/>
    </source>
</evidence>
<accession>A0A8J5VHT5</accession>
<feature type="region of interest" description="Disordered" evidence="1">
    <location>
        <begin position="112"/>
        <end position="253"/>
    </location>
</feature>
<protein>
    <recommendedName>
        <fullName evidence="4">BED-type domain-containing protein</fullName>
    </recommendedName>
</protein>
<dbReference type="EMBL" id="JAAALK010000287">
    <property type="protein sequence ID" value="KAG8060676.1"/>
    <property type="molecule type" value="Genomic_DNA"/>
</dbReference>
<evidence type="ECO:0008006" key="4">
    <source>
        <dbReference type="Google" id="ProtNLM"/>
    </source>
</evidence>
<dbReference type="InterPro" id="IPR003903">
    <property type="entry name" value="UIM_dom"/>
</dbReference>
<feature type="compositionally biased region" description="Acidic residues" evidence="1">
    <location>
        <begin position="528"/>
        <end position="544"/>
    </location>
</feature>
<comment type="caution">
    <text evidence="2">The sequence shown here is derived from an EMBL/GenBank/DDBJ whole genome shotgun (WGS) entry which is preliminary data.</text>
</comment>
<sequence>MRRGRSLRRRPSLEAGAPAVRRWRTVQCIPARFTSSWAPCSPERPRRFSDASRPRQSSAGVLPKYFHSEWSIAQLRLHEGISHWGKNKELLALEEQIGDINTGLAKLVPFEARPKPKPGLVSSPPPQSPPPRRQHLPAAGASPPPTPPGRRPASPPPAHPFRSPHPRARSPPPARALPTAGAPRRRRLPAACRPASSVRFPAAPLLSPPPVLPVNRTRAPCHRRSLPPARHLPAAAASPPPPQPPRRRRRRRRLPAVMMVTGSDEDNVAGACAGAANAGQSNKDKGKGTMTAGRSTMTDTNVEVVCKNGRRVKLKNSIEYIWSHGEKYKVNGFSCYYCPTSIAGGGATRFRQHLAGVSGNVVPCENVPLNVKTLMIDQVANRRIRSKKNKDLQQFIQMEIMTGGHGHRSYGKTGIPPDEEAQIQMAMRESLAEYAFEKGTPPSLVKSRGCRNESAPILDEFIESDLETANPSTFIAQELEMDETEVAAFKKDTLQKRGKKRRLGFVEEDVEVEDVESDSAQGSHEYAEFDSNDSEGDGHDDDGGVGETHGDEECVDGGQTSGGGATNKHPTPLRPRSKRVKKLFVLLRD</sequence>
<gene>
    <name evidence="2" type="ORF">GUJ93_ZPchr0002g25131</name>
</gene>
<reference evidence="2" key="1">
    <citation type="journal article" date="2021" name="bioRxiv">
        <title>Whole Genome Assembly and Annotation of Northern Wild Rice, Zizania palustris L., Supports a Whole Genome Duplication in the Zizania Genus.</title>
        <authorList>
            <person name="Haas M."/>
            <person name="Kono T."/>
            <person name="Macchietto M."/>
            <person name="Millas R."/>
            <person name="McGilp L."/>
            <person name="Shao M."/>
            <person name="Duquette J."/>
            <person name="Hirsch C.N."/>
            <person name="Kimball J."/>
        </authorList>
    </citation>
    <scope>NUCLEOTIDE SEQUENCE</scope>
    <source>
        <tissue evidence="2">Fresh leaf tissue</tissue>
    </source>
</reference>
<dbReference type="PANTHER" id="PTHR46951">
    <property type="entry name" value="BED-TYPE DOMAIN-CONTAINING PROTEIN"/>
    <property type="match status" value="1"/>
</dbReference>
<evidence type="ECO:0000256" key="1">
    <source>
        <dbReference type="SAM" id="MobiDB-lite"/>
    </source>
</evidence>
<dbReference type="PANTHER" id="PTHR46951:SF2">
    <property type="entry name" value="BED-TYPE DOMAIN-CONTAINING PROTEIN"/>
    <property type="match status" value="1"/>
</dbReference>
<dbReference type="OrthoDB" id="692459at2759"/>
<feature type="compositionally biased region" description="Pro residues" evidence="1">
    <location>
        <begin position="142"/>
        <end position="159"/>
    </location>
</feature>
<keyword evidence="3" id="KW-1185">Reference proteome</keyword>
<evidence type="ECO:0000313" key="3">
    <source>
        <dbReference type="Proteomes" id="UP000729402"/>
    </source>
</evidence>